<dbReference type="OrthoDB" id="5638726at2"/>
<dbReference type="EMBL" id="QQRQ01000004">
    <property type="protein sequence ID" value="RFT07068.1"/>
    <property type="molecule type" value="Genomic_DNA"/>
</dbReference>
<evidence type="ECO:0000256" key="5">
    <source>
        <dbReference type="ARBA" id="ARBA00023136"/>
    </source>
</evidence>
<evidence type="ECO:0000256" key="6">
    <source>
        <dbReference type="SAM" id="Phobius"/>
    </source>
</evidence>
<protein>
    <submittedName>
        <fullName evidence="7">Amino acid transporter</fullName>
    </submittedName>
</protein>
<dbReference type="InterPro" id="IPR001123">
    <property type="entry name" value="LeuE-type"/>
</dbReference>
<dbReference type="GeneID" id="97994808"/>
<keyword evidence="5 6" id="KW-0472">Membrane</keyword>
<evidence type="ECO:0000256" key="2">
    <source>
        <dbReference type="ARBA" id="ARBA00022475"/>
    </source>
</evidence>
<sequence length="203" mass="21409">MPYFVQGLTMGLAYVAPIGVQNLFVIHSALAHPRRRALATAGIVIFFDVTLALACFFGVGVVMETFPVVRMAVLLAGSLVVLAIGVGLLRTKEAGAEGRPLPATGSKTVSTAFVVTWCNPQALIDGTMMLGAFRATLPTAQASSFISGVALASCLWFLGVTLVVSLLSRHFTPGVMVWINRVCGVVILCYGGSLLWSFLTMLG</sequence>
<dbReference type="GO" id="GO:0015171">
    <property type="term" value="F:amino acid transmembrane transporter activity"/>
    <property type="evidence" value="ECO:0007669"/>
    <property type="project" value="TreeGrafter"/>
</dbReference>
<evidence type="ECO:0000256" key="4">
    <source>
        <dbReference type="ARBA" id="ARBA00022989"/>
    </source>
</evidence>
<dbReference type="PANTHER" id="PTHR30086:SF20">
    <property type="entry name" value="ARGININE EXPORTER PROTEIN ARGO-RELATED"/>
    <property type="match status" value="1"/>
</dbReference>
<accession>A0A3E2B4W6</accession>
<dbReference type="AlphaFoldDB" id="A0A3E2B4W6"/>
<evidence type="ECO:0000256" key="3">
    <source>
        <dbReference type="ARBA" id="ARBA00022692"/>
    </source>
</evidence>
<keyword evidence="2" id="KW-1003">Cell membrane</keyword>
<reference evidence="7 8" key="1">
    <citation type="submission" date="2018-07" db="EMBL/GenBank/DDBJ databases">
        <title>GABA Modulating Bacteria of the Human Gut Microbiota.</title>
        <authorList>
            <person name="Strandwitz P."/>
            <person name="Kim K.H."/>
            <person name="Terekhova D."/>
            <person name="Liu J.K."/>
            <person name="Sharma A."/>
            <person name="Levering J."/>
            <person name="Mcdonald D."/>
            <person name="Dietrich D."/>
            <person name="Ramadhar T.R."/>
            <person name="Lekbua A."/>
            <person name="Mroue N."/>
            <person name="Liston C."/>
            <person name="Stewart E.J."/>
            <person name="Dubin M.J."/>
            <person name="Zengler K."/>
            <person name="Knight R."/>
            <person name="Gilbert J.A."/>
            <person name="Clardy J."/>
            <person name="Lewis K."/>
        </authorList>
    </citation>
    <scope>NUCLEOTIDE SEQUENCE [LARGE SCALE GENOMIC DNA]</scope>
    <source>
        <strain evidence="7 8">KLE1738</strain>
    </source>
</reference>
<dbReference type="RefSeq" id="WP_021920700.1">
    <property type="nucleotide sequence ID" value="NZ_CAKXKJ010000001.1"/>
</dbReference>
<feature type="transmembrane region" description="Helical" evidence="6">
    <location>
        <begin position="12"/>
        <end position="30"/>
    </location>
</feature>
<feature type="transmembrane region" description="Helical" evidence="6">
    <location>
        <begin position="68"/>
        <end position="89"/>
    </location>
</feature>
<feature type="transmembrane region" description="Helical" evidence="6">
    <location>
        <begin position="37"/>
        <end position="62"/>
    </location>
</feature>
<proteinExistence type="predicted"/>
<organism evidence="7 8">
    <name type="scientific">Evtepia gabavorous</name>
    <dbReference type="NCBI Taxonomy" id="2211183"/>
    <lineage>
        <taxon>Bacteria</taxon>
        <taxon>Bacillati</taxon>
        <taxon>Bacillota</taxon>
        <taxon>Clostridia</taxon>
        <taxon>Eubacteriales</taxon>
        <taxon>Evtepia</taxon>
    </lineage>
</organism>
<evidence type="ECO:0000313" key="8">
    <source>
        <dbReference type="Proteomes" id="UP000260649"/>
    </source>
</evidence>
<feature type="transmembrane region" description="Helical" evidence="6">
    <location>
        <begin position="145"/>
        <end position="167"/>
    </location>
</feature>
<gene>
    <name evidence="7" type="ORF">DV520_03500</name>
</gene>
<comment type="caution">
    <text evidence="7">The sequence shown here is derived from an EMBL/GenBank/DDBJ whole genome shotgun (WGS) entry which is preliminary data.</text>
</comment>
<dbReference type="PANTHER" id="PTHR30086">
    <property type="entry name" value="ARGININE EXPORTER PROTEIN ARGO"/>
    <property type="match status" value="1"/>
</dbReference>
<evidence type="ECO:0000313" key="7">
    <source>
        <dbReference type="EMBL" id="RFT07068.1"/>
    </source>
</evidence>
<keyword evidence="4 6" id="KW-1133">Transmembrane helix</keyword>
<dbReference type="Pfam" id="PF01810">
    <property type="entry name" value="LysE"/>
    <property type="match status" value="1"/>
</dbReference>
<dbReference type="GO" id="GO:0005886">
    <property type="term" value="C:plasma membrane"/>
    <property type="evidence" value="ECO:0007669"/>
    <property type="project" value="UniProtKB-SubCell"/>
</dbReference>
<keyword evidence="8" id="KW-1185">Reference proteome</keyword>
<comment type="subcellular location">
    <subcellularLocation>
        <location evidence="1">Cell membrane</location>
        <topology evidence="1">Multi-pass membrane protein</topology>
    </subcellularLocation>
</comment>
<name>A0A3E2B4W6_9FIRM</name>
<keyword evidence="3 6" id="KW-0812">Transmembrane</keyword>
<feature type="transmembrane region" description="Helical" evidence="6">
    <location>
        <begin position="179"/>
        <end position="199"/>
    </location>
</feature>
<dbReference type="Proteomes" id="UP000260649">
    <property type="component" value="Unassembled WGS sequence"/>
</dbReference>
<evidence type="ECO:0000256" key="1">
    <source>
        <dbReference type="ARBA" id="ARBA00004651"/>
    </source>
</evidence>